<dbReference type="EMBL" id="CADCUF010000004">
    <property type="protein sequence ID" value="CAA9314715.1"/>
    <property type="molecule type" value="Genomic_DNA"/>
</dbReference>
<evidence type="ECO:0000313" key="3">
    <source>
        <dbReference type="EMBL" id="CAA9314715.1"/>
    </source>
</evidence>
<gene>
    <name evidence="3" type="ORF">AVDCRST_MAG24-26</name>
</gene>
<proteinExistence type="predicted"/>
<feature type="compositionally biased region" description="Pro residues" evidence="1">
    <location>
        <begin position="195"/>
        <end position="208"/>
    </location>
</feature>
<feature type="transmembrane region" description="Helical" evidence="2">
    <location>
        <begin position="116"/>
        <end position="133"/>
    </location>
</feature>
<feature type="region of interest" description="Disordered" evidence="1">
    <location>
        <begin position="188"/>
        <end position="208"/>
    </location>
</feature>
<name>A0A6J4KUK7_9ACTN</name>
<feature type="transmembrane region" description="Helical" evidence="2">
    <location>
        <begin position="145"/>
        <end position="165"/>
    </location>
</feature>
<accession>A0A6J4KUK7</accession>
<evidence type="ECO:0000256" key="1">
    <source>
        <dbReference type="SAM" id="MobiDB-lite"/>
    </source>
</evidence>
<dbReference type="AlphaFoldDB" id="A0A6J4KUK7"/>
<keyword evidence="2" id="KW-0472">Membrane</keyword>
<reference evidence="3" key="1">
    <citation type="submission" date="2020-02" db="EMBL/GenBank/DDBJ databases">
        <authorList>
            <person name="Meier V. D."/>
        </authorList>
    </citation>
    <scope>NUCLEOTIDE SEQUENCE</scope>
    <source>
        <strain evidence="3">AVDCRST_MAG24</strain>
    </source>
</reference>
<protein>
    <recommendedName>
        <fullName evidence="4">DUF418 domain-containing protein</fullName>
    </recommendedName>
</protein>
<feature type="transmembrane region" description="Helical" evidence="2">
    <location>
        <begin position="89"/>
        <end position="109"/>
    </location>
</feature>
<evidence type="ECO:0008006" key="4">
    <source>
        <dbReference type="Google" id="ProtNLM"/>
    </source>
</evidence>
<keyword evidence="2" id="KW-1133">Transmembrane helix</keyword>
<evidence type="ECO:0000256" key="2">
    <source>
        <dbReference type="SAM" id="Phobius"/>
    </source>
</evidence>
<keyword evidence="2" id="KW-0812">Transmembrane</keyword>
<organism evidence="3">
    <name type="scientific">uncultured Nocardioidaceae bacterium</name>
    <dbReference type="NCBI Taxonomy" id="253824"/>
    <lineage>
        <taxon>Bacteria</taxon>
        <taxon>Bacillati</taxon>
        <taxon>Actinomycetota</taxon>
        <taxon>Actinomycetes</taxon>
        <taxon>Propionibacteriales</taxon>
        <taxon>Nocardioidaceae</taxon>
        <taxon>environmental samples</taxon>
    </lineage>
</organism>
<sequence>MGRLDLRSSRVRLGLVAGGTATVLASIVVADVLTAGAEVRAALISSFEGPGWRGELGNTLEHGLYGTVPTGSDWWLAVRAPHTGTTPDLLMTAGSACVVLAGCVVLGQLAPRVCRVVFGAGGMTLTLYSLHVLSRAEGLWDADGWPTYLGQAAVVLVIGAGYALARRRGPLEHLVGETARAARLGVAGPTAPAATPGPTPARAPRPPQ</sequence>